<comment type="similarity">
    <text evidence="3 7">Belongs to the hyi family.</text>
</comment>
<keyword evidence="10" id="KW-1185">Reference proteome</keyword>
<evidence type="ECO:0000259" key="8">
    <source>
        <dbReference type="Pfam" id="PF01261"/>
    </source>
</evidence>
<dbReference type="InterPro" id="IPR036237">
    <property type="entry name" value="Xyl_isomerase-like_sf"/>
</dbReference>
<dbReference type="Pfam" id="PF01261">
    <property type="entry name" value="AP_endonuc_2"/>
    <property type="match status" value="1"/>
</dbReference>
<dbReference type="InterPro" id="IPR050417">
    <property type="entry name" value="Sugar_Epim/Isomerase"/>
</dbReference>
<dbReference type="Gene3D" id="3.20.20.150">
    <property type="entry name" value="Divalent-metal-dependent TIM barrel enzymes"/>
    <property type="match status" value="1"/>
</dbReference>
<dbReference type="Proteomes" id="UP001642540">
    <property type="component" value="Unassembled WGS sequence"/>
</dbReference>
<keyword evidence="6 7" id="KW-0413">Isomerase</keyword>
<evidence type="ECO:0000256" key="7">
    <source>
        <dbReference type="PIRNR" id="PIRNR006241"/>
    </source>
</evidence>
<evidence type="ECO:0000256" key="2">
    <source>
        <dbReference type="ARBA" id="ARBA00002968"/>
    </source>
</evidence>
<gene>
    <name evidence="9" type="ORF">ODALV1_LOCUS16363</name>
</gene>
<sequence length="268" mass="30302">MNKLKFCANISMMFLEHESLLQRYDSAKRFGFKGVELWFPYDIPLKEIVQKREEVGVEQILINSYPGDSKLGECGLGALPGREEDFQKAMQLTLKYAEALGCKRIHIMSGKLAPAKLAGDQQACLQTLTKNLKSLLPELEKRGITGLIEPINNQTVPGYILNSYDLAISIVESIGSPNIRLMMDFFHLQQIHGNLSKRIEQSLPYTGHIQIAQVPARNEPDSQGEIDFQYVLSLLVKYNYEGWIGLEYKPLSDTETGLEWLNKFSCAL</sequence>
<evidence type="ECO:0000313" key="10">
    <source>
        <dbReference type="Proteomes" id="UP001642540"/>
    </source>
</evidence>
<comment type="catalytic activity">
    <reaction evidence="1 7">
        <text>3-hydroxypyruvate = 2-hydroxy-3-oxopropanoate</text>
        <dbReference type="Rhea" id="RHEA:11952"/>
        <dbReference type="ChEBI" id="CHEBI:17180"/>
        <dbReference type="ChEBI" id="CHEBI:57978"/>
        <dbReference type="EC" id="5.3.1.22"/>
    </reaction>
</comment>
<dbReference type="InterPro" id="IPR026040">
    <property type="entry name" value="HyI-like"/>
</dbReference>
<dbReference type="PANTHER" id="PTHR43489">
    <property type="entry name" value="ISOMERASE"/>
    <property type="match status" value="1"/>
</dbReference>
<dbReference type="EMBL" id="CAXLJM020000049">
    <property type="protein sequence ID" value="CAL8114208.1"/>
    <property type="molecule type" value="Genomic_DNA"/>
</dbReference>
<comment type="function">
    <text evidence="2 7">Catalyzes the reversible isomerization between hydroxypyruvate and 2-hydroxy-3-oxopropanoate (also termed tartronate semialdehyde).</text>
</comment>
<dbReference type="SUPFAM" id="SSF51658">
    <property type="entry name" value="Xylose isomerase-like"/>
    <property type="match status" value="1"/>
</dbReference>
<evidence type="ECO:0000256" key="6">
    <source>
        <dbReference type="ARBA" id="ARBA00023235"/>
    </source>
</evidence>
<organism evidence="9 10">
    <name type="scientific">Orchesella dallaii</name>
    <dbReference type="NCBI Taxonomy" id="48710"/>
    <lineage>
        <taxon>Eukaryota</taxon>
        <taxon>Metazoa</taxon>
        <taxon>Ecdysozoa</taxon>
        <taxon>Arthropoda</taxon>
        <taxon>Hexapoda</taxon>
        <taxon>Collembola</taxon>
        <taxon>Entomobryomorpha</taxon>
        <taxon>Entomobryoidea</taxon>
        <taxon>Orchesellidae</taxon>
        <taxon>Orchesellinae</taxon>
        <taxon>Orchesella</taxon>
    </lineage>
</organism>
<comment type="caution">
    <text evidence="9">The sequence shown here is derived from an EMBL/GenBank/DDBJ whole genome shotgun (WGS) entry which is preliminary data.</text>
</comment>
<name>A0ABP1R1Z6_9HEXA</name>
<feature type="domain" description="Xylose isomerase-like TIM barrel" evidence="8">
    <location>
        <begin position="26"/>
        <end position="263"/>
    </location>
</feature>
<protein>
    <recommendedName>
        <fullName evidence="5 7">Putative hydroxypyruvate isomerase</fullName>
        <ecNumber evidence="4 7">5.3.1.22</ecNumber>
    </recommendedName>
</protein>
<dbReference type="PIRSF" id="PIRSF006241">
    <property type="entry name" value="HyI"/>
    <property type="match status" value="1"/>
</dbReference>
<reference evidence="9 10" key="1">
    <citation type="submission" date="2024-08" db="EMBL/GenBank/DDBJ databases">
        <authorList>
            <person name="Cucini C."/>
            <person name="Frati F."/>
        </authorList>
    </citation>
    <scope>NUCLEOTIDE SEQUENCE [LARGE SCALE GENOMIC DNA]</scope>
</reference>
<evidence type="ECO:0000313" key="9">
    <source>
        <dbReference type="EMBL" id="CAL8114208.1"/>
    </source>
</evidence>
<dbReference type="PANTHER" id="PTHR43489:SF6">
    <property type="entry name" value="HYDROXYPYRUVATE ISOMERASE-RELATED"/>
    <property type="match status" value="1"/>
</dbReference>
<evidence type="ECO:0000256" key="5">
    <source>
        <dbReference type="ARBA" id="ARBA00017985"/>
    </source>
</evidence>
<evidence type="ECO:0000256" key="4">
    <source>
        <dbReference type="ARBA" id="ARBA00012570"/>
    </source>
</evidence>
<dbReference type="InterPro" id="IPR013022">
    <property type="entry name" value="Xyl_isomerase-like_TIM-brl"/>
</dbReference>
<evidence type="ECO:0000256" key="1">
    <source>
        <dbReference type="ARBA" id="ARBA00000476"/>
    </source>
</evidence>
<dbReference type="EC" id="5.3.1.22" evidence="4 7"/>
<evidence type="ECO:0000256" key="3">
    <source>
        <dbReference type="ARBA" id="ARBA00005962"/>
    </source>
</evidence>
<accession>A0ABP1R1Z6</accession>
<proteinExistence type="inferred from homology"/>